<organism evidence="2 3">
    <name type="scientific">Burkholderia arboris</name>
    <dbReference type="NCBI Taxonomy" id="488730"/>
    <lineage>
        <taxon>Bacteria</taxon>
        <taxon>Pseudomonadati</taxon>
        <taxon>Pseudomonadota</taxon>
        <taxon>Betaproteobacteria</taxon>
        <taxon>Burkholderiales</taxon>
        <taxon>Burkholderiaceae</taxon>
        <taxon>Burkholderia</taxon>
        <taxon>Burkholderia cepacia complex</taxon>
    </lineage>
</organism>
<reference evidence="2 3" key="1">
    <citation type="submission" date="2022-10" db="EMBL/GenBank/DDBJ databases">
        <title>Genomic of Burkholderia cepacia PN-1.</title>
        <authorList>
            <person name="Yang Y."/>
            <person name="Guan H."/>
            <person name="Huang J."/>
        </authorList>
    </citation>
    <scope>NUCLEOTIDE SEQUENCE [LARGE SCALE GENOMIC DNA]</scope>
    <source>
        <strain evidence="2 3">PN-1</strain>
    </source>
</reference>
<sequence>MYSAADLFLHSYAASRWPMRQMLVVFLFAPGIVSVFSVRYSLIRPFDALDVQIAFKVWMSLHAGGKCIDTIRSKIK</sequence>
<dbReference type="Proteomes" id="UP001448498">
    <property type="component" value="Chromosome 2"/>
</dbReference>
<keyword evidence="1" id="KW-0812">Transmembrane</keyword>
<feature type="transmembrane region" description="Helical" evidence="1">
    <location>
        <begin position="20"/>
        <end position="38"/>
    </location>
</feature>
<proteinExistence type="predicted"/>
<dbReference type="EMBL" id="CP109823">
    <property type="protein sequence ID" value="XAE53352.1"/>
    <property type="molecule type" value="Genomic_DNA"/>
</dbReference>
<keyword evidence="1" id="KW-1133">Transmembrane helix</keyword>
<name>A0ABZ3DXX8_9BURK</name>
<accession>A0ABZ3DXX8</accession>
<evidence type="ECO:0000313" key="3">
    <source>
        <dbReference type="Proteomes" id="UP001448498"/>
    </source>
</evidence>
<dbReference type="RefSeq" id="WP_342706248.1">
    <property type="nucleotide sequence ID" value="NZ_CP109823.1"/>
</dbReference>
<evidence type="ECO:0000256" key="1">
    <source>
        <dbReference type="SAM" id="Phobius"/>
    </source>
</evidence>
<evidence type="ECO:0000313" key="2">
    <source>
        <dbReference type="EMBL" id="XAE53352.1"/>
    </source>
</evidence>
<keyword evidence="3" id="KW-1185">Reference proteome</keyword>
<gene>
    <name evidence="2" type="ORF">OHZ10_38105</name>
</gene>
<protein>
    <submittedName>
        <fullName evidence="2">Uncharacterized protein</fullName>
    </submittedName>
</protein>
<keyword evidence="1" id="KW-0472">Membrane</keyword>